<evidence type="ECO:0000256" key="9">
    <source>
        <dbReference type="ARBA" id="ARBA00023146"/>
    </source>
</evidence>
<evidence type="ECO:0000256" key="11">
    <source>
        <dbReference type="HAMAP-Rule" id="MF_00255"/>
    </source>
</evidence>
<dbReference type="Proteomes" id="UP001193035">
    <property type="component" value="Unassembled WGS sequence"/>
</dbReference>
<keyword evidence="4 11" id="KW-0963">Cytoplasm</keyword>
<keyword evidence="5 11" id="KW-0436">Ligase</keyword>
<keyword evidence="6 11" id="KW-0547">Nucleotide-binding</keyword>
<evidence type="ECO:0000256" key="10">
    <source>
        <dbReference type="ARBA" id="ARBA00047937"/>
    </source>
</evidence>
<comment type="subunit">
    <text evidence="3 11">Tetramer of two alpha and two beta subunits.</text>
</comment>
<dbReference type="EMBL" id="VCPD01000001">
    <property type="protein sequence ID" value="TMV09515.1"/>
    <property type="molecule type" value="Genomic_DNA"/>
</dbReference>
<keyword evidence="7 11" id="KW-0067">ATP-binding</keyword>
<dbReference type="PROSITE" id="PS50861">
    <property type="entry name" value="AA_TRNA_LIGASE_II_GLYAB"/>
    <property type="match status" value="1"/>
</dbReference>
<dbReference type="EC" id="6.1.1.14" evidence="11"/>
<evidence type="ECO:0000256" key="8">
    <source>
        <dbReference type="ARBA" id="ARBA00022917"/>
    </source>
</evidence>
<dbReference type="GO" id="GO:0004820">
    <property type="term" value="F:glycine-tRNA ligase activity"/>
    <property type="evidence" value="ECO:0007669"/>
    <property type="project" value="UniProtKB-EC"/>
</dbReference>
<evidence type="ECO:0000256" key="2">
    <source>
        <dbReference type="ARBA" id="ARBA00008226"/>
    </source>
</evidence>
<comment type="catalytic activity">
    <reaction evidence="10 11">
        <text>tRNA(Gly) + glycine + ATP = glycyl-tRNA(Gly) + AMP + diphosphate</text>
        <dbReference type="Rhea" id="RHEA:16013"/>
        <dbReference type="Rhea" id="RHEA-COMP:9664"/>
        <dbReference type="Rhea" id="RHEA-COMP:9683"/>
        <dbReference type="ChEBI" id="CHEBI:30616"/>
        <dbReference type="ChEBI" id="CHEBI:33019"/>
        <dbReference type="ChEBI" id="CHEBI:57305"/>
        <dbReference type="ChEBI" id="CHEBI:78442"/>
        <dbReference type="ChEBI" id="CHEBI:78522"/>
        <dbReference type="ChEBI" id="CHEBI:456215"/>
        <dbReference type="EC" id="6.1.1.14"/>
    </reaction>
</comment>
<evidence type="ECO:0000313" key="13">
    <source>
        <dbReference type="EMBL" id="TMV09515.1"/>
    </source>
</evidence>
<dbReference type="HAMAP" id="MF_00255">
    <property type="entry name" value="Gly_tRNA_synth_beta"/>
    <property type="match status" value="1"/>
</dbReference>
<evidence type="ECO:0000256" key="1">
    <source>
        <dbReference type="ARBA" id="ARBA00004496"/>
    </source>
</evidence>
<dbReference type="RefSeq" id="WP_138839574.1">
    <property type="nucleotide sequence ID" value="NZ_VCPD01000001.1"/>
</dbReference>
<feature type="domain" description="DALR anticodon binding" evidence="12">
    <location>
        <begin position="624"/>
        <end position="730"/>
    </location>
</feature>
<reference evidence="13 14" key="1">
    <citation type="submission" date="2019-05" db="EMBL/GenBank/DDBJ databases">
        <title>Ruegeria sp. nov., isolated from tidal flat.</title>
        <authorList>
            <person name="Kim W."/>
        </authorList>
    </citation>
    <scope>NUCLEOTIDE SEQUENCE [LARGE SCALE GENOMIC DNA]</scope>
    <source>
        <strain evidence="13 14">CAU 1488</strain>
    </source>
</reference>
<keyword evidence="14" id="KW-1185">Reference proteome</keyword>
<evidence type="ECO:0000256" key="5">
    <source>
        <dbReference type="ARBA" id="ARBA00022598"/>
    </source>
</evidence>
<dbReference type="Pfam" id="PF02092">
    <property type="entry name" value="tRNA_synt_2f"/>
    <property type="match status" value="1"/>
</dbReference>
<comment type="subcellular location">
    <subcellularLocation>
        <location evidence="1 11">Cytoplasm</location>
    </subcellularLocation>
</comment>
<evidence type="ECO:0000256" key="4">
    <source>
        <dbReference type="ARBA" id="ARBA00022490"/>
    </source>
</evidence>
<dbReference type="InterPro" id="IPR015944">
    <property type="entry name" value="Gly-tRNA-synth_bsu"/>
</dbReference>
<accession>A0ABY2X2A9</accession>
<dbReference type="InterPro" id="IPR008909">
    <property type="entry name" value="DALR_anticod-bd"/>
</dbReference>
<keyword evidence="8 11" id="KW-0648">Protein biosynthesis</keyword>
<keyword evidence="9 11" id="KW-0030">Aminoacyl-tRNA synthetase</keyword>
<dbReference type="PANTHER" id="PTHR30075">
    <property type="entry name" value="GLYCYL-TRNA SYNTHETASE"/>
    <property type="match status" value="1"/>
</dbReference>
<gene>
    <name evidence="11" type="primary">glyS</name>
    <name evidence="13" type="ORF">FGK63_00120</name>
</gene>
<evidence type="ECO:0000256" key="7">
    <source>
        <dbReference type="ARBA" id="ARBA00022840"/>
    </source>
</evidence>
<evidence type="ECO:0000256" key="6">
    <source>
        <dbReference type="ARBA" id="ARBA00022741"/>
    </source>
</evidence>
<dbReference type="NCBIfam" id="TIGR00211">
    <property type="entry name" value="glyS"/>
    <property type="match status" value="1"/>
</dbReference>
<comment type="caution">
    <text evidence="13">The sequence shown here is derived from an EMBL/GenBank/DDBJ whole genome shotgun (WGS) entry which is preliminary data.</text>
</comment>
<protein>
    <recommendedName>
        <fullName evidence="11">Glycine--tRNA ligase beta subunit</fullName>
        <ecNumber evidence="11">6.1.1.14</ecNumber>
    </recommendedName>
    <alternativeName>
        <fullName evidence="11">Glycyl-tRNA synthetase beta subunit</fullName>
        <shortName evidence="11">GlyRS</shortName>
    </alternativeName>
</protein>
<evidence type="ECO:0000313" key="14">
    <source>
        <dbReference type="Proteomes" id="UP001193035"/>
    </source>
</evidence>
<dbReference type="InterPro" id="IPR006194">
    <property type="entry name" value="Gly-tRNA-synth_heterodimer"/>
</dbReference>
<dbReference type="PRINTS" id="PR01045">
    <property type="entry name" value="TRNASYNTHGB"/>
</dbReference>
<sequence length="735" mass="79858">MPDLLIELFSEEIPARMQTRAGEDLKKRITDGLVEAGLTYAGAAAFTTPRRLALAVEGLLAASPTIREERKGPKVGAPDQAIEGFLRGAKITRDQLEERETPKGAVYFATIEKAGRPAAEIVAEVLEATIRNFPWPKSMRWGGSSLRWVRPLHSILCILTSEAGAEVVPIEVDGIAAGDGTEGHRFMNPGRFTVSSFEDYSAKLKRAHVILSAEERAEHIWNDARNMAFAAGLEVVEDKGLLAEVAGLVEWPVVLMGEIGAEFLDLPPEVLQTSMKEHQKFFSVRNPKTGRIERFVTVANRETADQGATILAGNQKVLSARLADAKFFWENDLRVAKADIGAWTKALENVTFHNKLGSQGDRIRRIAALARELAPAVGAEAGQAEKAATLAKADLSSEMVYEFPELQGLMGRYYVEAAGEDAGLAAVAQEHYSPLGPSDDVPTAPLSVAVALADKLDTLTGFWAIDEKPTGSKDPFALRRAALGVIRLVIANDLRLPLDRYIDAQLLRHKSHAHNGDAALTDLIDEIADHGVFGAAFVAVKEKLGENALLEKVGQEVPDLSADLLAFVHDRLKVFLRDEGIRHDIIDACIAMEGNDDLNLLAKRARALNTVLATEDGENLVQGFKRANNILTQAEEKDGVEYSFGADAKFAETESEKALFSALEGAQAKIAPALKAEDFPAAMSAMAALRAPIDAFFEEVQVNTGNEVIRRNRLNLLSQIRQVCSQVADLTRIEG</sequence>
<name>A0ABY2X2A9_9RHOB</name>
<evidence type="ECO:0000259" key="12">
    <source>
        <dbReference type="Pfam" id="PF05746"/>
    </source>
</evidence>
<dbReference type="Pfam" id="PF05746">
    <property type="entry name" value="DALR_1"/>
    <property type="match status" value="1"/>
</dbReference>
<organism evidence="13 14">
    <name type="scientific">Ruegeria sediminis</name>
    <dbReference type="NCBI Taxonomy" id="2583820"/>
    <lineage>
        <taxon>Bacteria</taxon>
        <taxon>Pseudomonadati</taxon>
        <taxon>Pseudomonadota</taxon>
        <taxon>Alphaproteobacteria</taxon>
        <taxon>Rhodobacterales</taxon>
        <taxon>Roseobacteraceae</taxon>
        <taxon>Ruegeria</taxon>
    </lineage>
</organism>
<dbReference type="SUPFAM" id="SSF109604">
    <property type="entry name" value="HD-domain/PDEase-like"/>
    <property type="match status" value="1"/>
</dbReference>
<evidence type="ECO:0000256" key="3">
    <source>
        <dbReference type="ARBA" id="ARBA00011209"/>
    </source>
</evidence>
<dbReference type="PANTHER" id="PTHR30075:SF2">
    <property type="entry name" value="GLYCINE--TRNA LIGASE, CHLOROPLASTIC_MITOCHONDRIAL 2"/>
    <property type="match status" value="1"/>
</dbReference>
<proteinExistence type="inferred from homology"/>
<comment type="similarity">
    <text evidence="2 11">Belongs to the class-II aminoacyl-tRNA synthetase family.</text>
</comment>